<dbReference type="KEGG" id="hhe:HH_1458"/>
<dbReference type="AlphaFoldDB" id="Q7VG66"/>
<sequence length="191" mass="22746">MIKLVFWVGCLFALLMLQYQIESTLNFITSNLIMLQNIEILDYIILACLCFIIYIIPCLLLFLFICACINILFLCPYHSITLTHKGVYIKYAPLFFPYYQYKFYAYGNFSFHSYFGGKIFWAVRVCDDISKNYKFFDFKHSHTIPFLEYVGMQYEQEIIRILREKTQEALKKQGKAEIYNVNDRIKNIQKG</sequence>
<dbReference type="Proteomes" id="UP000002495">
    <property type="component" value="Chromosome"/>
</dbReference>
<dbReference type="EMBL" id="AE017125">
    <property type="protein sequence ID" value="AAP78055.1"/>
    <property type="molecule type" value="Genomic_DNA"/>
</dbReference>
<dbReference type="STRING" id="235279.HH_1458"/>
<protein>
    <submittedName>
        <fullName evidence="2">Uncharacterized protein</fullName>
    </submittedName>
</protein>
<evidence type="ECO:0000256" key="1">
    <source>
        <dbReference type="SAM" id="Phobius"/>
    </source>
</evidence>
<evidence type="ECO:0000313" key="3">
    <source>
        <dbReference type="Proteomes" id="UP000002495"/>
    </source>
</evidence>
<proteinExistence type="predicted"/>
<keyword evidence="1" id="KW-1133">Transmembrane helix</keyword>
<name>Q7VG66_HELHP</name>
<keyword evidence="1" id="KW-0812">Transmembrane</keyword>
<evidence type="ECO:0000313" key="2">
    <source>
        <dbReference type="EMBL" id="AAP78055.1"/>
    </source>
</evidence>
<feature type="transmembrane region" description="Helical" evidence="1">
    <location>
        <begin position="44"/>
        <end position="75"/>
    </location>
</feature>
<accession>Q7VG66</accession>
<gene>
    <name evidence="2" type="ordered locus">HH_1458</name>
</gene>
<organism evidence="2 3">
    <name type="scientific">Helicobacter hepaticus (strain ATCC 51449 / 3B1)</name>
    <dbReference type="NCBI Taxonomy" id="235279"/>
    <lineage>
        <taxon>Bacteria</taxon>
        <taxon>Pseudomonadati</taxon>
        <taxon>Campylobacterota</taxon>
        <taxon>Epsilonproteobacteria</taxon>
        <taxon>Campylobacterales</taxon>
        <taxon>Helicobacteraceae</taxon>
        <taxon>Helicobacter</taxon>
    </lineage>
</organism>
<reference evidence="2 3" key="1">
    <citation type="journal article" date="2003" name="Proc. Natl. Acad. Sci. U.S.A.">
        <title>The complete genome sequence of the carcinogenic bacterium Helicobacter hepaticus.</title>
        <authorList>
            <person name="Suerbaum S."/>
            <person name="Josenhans C."/>
            <person name="Sterzenbach T."/>
            <person name="Drescher B."/>
            <person name="Brandt P."/>
            <person name="Bell M."/>
            <person name="Droege M."/>
            <person name="Fartmann B."/>
            <person name="Fischer H.-P."/>
            <person name="Ge Z."/>
            <person name="Hoerster A."/>
            <person name="Holland R."/>
            <person name="Klein K."/>
            <person name="Koenig J."/>
            <person name="Macko L."/>
            <person name="Mendz G.L."/>
            <person name="Nyakatura G."/>
            <person name="Schauer D.B."/>
            <person name="Shen Z."/>
            <person name="Weber J."/>
            <person name="Frosch M."/>
            <person name="Fox J.G."/>
        </authorList>
    </citation>
    <scope>NUCLEOTIDE SEQUENCE [LARGE SCALE GENOMIC DNA]</scope>
    <source>
        <strain evidence="3">ATCC 51449 / 3B1</strain>
    </source>
</reference>
<keyword evidence="3" id="KW-1185">Reference proteome</keyword>
<keyword evidence="1" id="KW-0472">Membrane</keyword>
<dbReference type="HOGENOM" id="CLU_1419730_0_0_7"/>